<dbReference type="Proteomes" id="UP000054477">
    <property type="component" value="Unassembled WGS sequence"/>
</dbReference>
<gene>
    <name evidence="2" type="ORF">K443DRAFT_229804</name>
</gene>
<dbReference type="Gene3D" id="2.60.40.420">
    <property type="entry name" value="Cupredoxins - blue copper proteins"/>
    <property type="match status" value="2"/>
</dbReference>
<keyword evidence="1" id="KW-0732">Signal</keyword>
<dbReference type="OrthoDB" id="1921208at2759"/>
<dbReference type="AlphaFoldDB" id="A0A0C9Y9E3"/>
<dbReference type="EMBL" id="KN838550">
    <property type="protein sequence ID" value="KIK06862.1"/>
    <property type="molecule type" value="Genomic_DNA"/>
</dbReference>
<dbReference type="InterPro" id="IPR008972">
    <property type="entry name" value="Cupredoxin"/>
</dbReference>
<dbReference type="CDD" id="cd00920">
    <property type="entry name" value="Cupredoxin"/>
    <property type="match status" value="1"/>
</dbReference>
<accession>A0A0C9Y9E3</accession>
<evidence type="ECO:0000256" key="1">
    <source>
        <dbReference type="SAM" id="SignalP"/>
    </source>
</evidence>
<dbReference type="HOGENOM" id="CLU_060348_0_0_1"/>
<evidence type="ECO:0000313" key="2">
    <source>
        <dbReference type="EMBL" id="KIK06862.1"/>
    </source>
</evidence>
<feature type="chain" id="PRO_5002206342" description="Cupredoxin" evidence="1">
    <location>
        <begin position="19"/>
        <end position="398"/>
    </location>
</feature>
<evidence type="ECO:0008006" key="4">
    <source>
        <dbReference type="Google" id="ProtNLM"/>
    </source>
</evidence>
<dbReference type="STRING" id="1095629.A0A0C9Y9E3"/>
<evidence type="ECO:0000313" key="3">
    <source>
        <dbReference type="Proteomes" id="UP000054477"/>
    </source>
</evidence>
<reference evidence="2 3" key="1">
    <citation type="submission" date="2014-04" db="EMBL/GenBank/DDBJ databases">
        <authorList>
            <consortium name="DOE Joint Genome Institute"/>
            <person name="Kuo A."/>
            <person name="Kohler A."/>
            <person name="Nagy L.G."/>
            <person name="Floudas D."/>
            <person name="Copeland A."/>
            <person name="Barry K.W."/>
            <person name="Cichocki N."/>
            <person name="Veneault-Fourrey C."/>
            <person name="LaButti K."/>
            <person name="Lindquist E.A."/>
            <person name="Lipzen A."/>
            <person name="Lundell T."/>
            <person name="Morin E."/>
            <person name="Murat C."/>
            <person name="Sun H."/>
            <person name="Tunlid A."/>
            <person name="Henrissat B."/>
            <person name="Grigoriev I.V."/>
            <person name="Hibbett D.S."/>
            <person name="Martin F."/>
            <person name="Nordberg H.P."/>
            <person name="Cantor M.N."/>
            <person name="Hua S.X."/>
        </authorList>
    </citation>
    <scope>NUCLEOTIDE SEQUENCE [LARGE SCALE GENOMIC DNA]</scope>
    <source>
        <strain evidence="2 3">LaAM-08-1</strain>
    </source>
</reference>
<dbReference type="PANTHER" id="PTHR34883:SF4">
    <property type="entry name" value="CUPREDOXIN"/>
    <property type="match status" value="1"/>
</dbReference>
<organism evidence="2 3">
    <name type="scientific">Laccaria amethystina LaAM-08-1</name>
    <dbReference type="NCBI Taxonomy" id="1095629"/>
    <lineage>
        <taxon>Eukaryota</taxon>
        <taxon>Fungi</taxon>
        <taxon>Dikarya</taxon>
        <taxon>Basidiomycota</taxon>
        <taxon>Agaricomycotina</taxon>
        <taxon>Agaricomycetes</taxon>
        <taxon>Agaricomycetidae</taxon>
        <taxon>Agaricales</taxon>
        <taxon>Agaricineae</taxon>
        <taxon>Hydnangiaceae</taxon>
        <taxon>Laccaria</taxon>
    </lineage>
</organism>
<keyword evidence="3" id="KW-1185">Reference proteome</keyword>
<proteinExistence type="predicted"/>
<feature type="signal peptide" evidence="1">
    <location>
        <begin position="1"/>
        <end position="18"/>
    </location>
</feature>
<dbReference type="PANTHER" id="PTHR34883">
    <property type="entry name" value="SERINE-RICH PROTEIN, PUTATIVE-RELATED-RELATED"/>
    <property type="match status" value="1"/>
</dbReference>
<dbReference type="InterPro" id="IPR052953">
    <property type="entry name" value="Ser-rich/MCO-related"/>
</dbReference>
<sequence length="398" mass="40770">MFATSISLGLALLPFVSAAVHDIQVGAGGKLVYSPEAIVRSFYKIPSAMLFIGSQSAQPGDQVVFHFNPKNHTVTQSSFASPCGPKSGGISSGFQPVAANQTTNLPTFTVTVNDTQPIWVYCAQAAGTPNSHCGQGMVFAVNCGLDGAPNSFTNFKNAALAVGASLSAAATVSSTTAAAAASTTAAYGDYTIPPAPVPTLVTEAVTLGSSTWTTTYSSYPNSPAPTPASLEGQVHKVIVGGTGTLAFNPPMVSAAPRDVIVFEFHQKNHTVTQSAFDDPCRKLSTGNGFDSGFFPVADNATDFPTWNFTVTDTAPIWAYCRQSNPSSHCGAGMVFAVNSDESSGRNFAAFQNVAKALNGTAVAATVPSATSQASGALSMNTGGASAMVIVASFIAAFL</sequence>
<name>A0A0C9Y9E3_9AGAR</name>
<dbReference type="SUPFAM" id="SSF49503">
    <property type="entry name" value="Cupredoxins"/>
    <property type="match status" value="2"/>
</dbReference>
<protein>
    <recommendedName>
        <fullName evidence="4">Cupredoxin</fullName>
    </recommendedName>
</protein>
<reference evidence="3" key="2">
    <citation type="submission" date="2015-01" db="EMBL/GenBank/DDBJ databases">
        <title>Evolutionary Origins and Diversification of the Mycorrhizal Mutualists.</title>
        <authorList>
            <consortium name="DOE Joint Genome Institute"/>
            <consortium name="Mycorrhizal Genomics Consortium"/>
            <person name="Kohler A."/>
            <person name="Kuo A."/>
            <person name="Nagy L.G."/>
            <person name="Floudas D."/>
            <person name="Copeland A."/>
            <person name="Barry K.W."/>
            <person name="Cichocki N."/>
            <person name="Veneault-Fourrey C."/>
            <person name="LaButti K."/>
            <person name="Lindquist E.A."/>
            <person name="Lipzen A."/>
            <person name="Lundell T."/>
            <person name="Morin E."/>
            <person name="Murat C."/>
            <person name="Riley R."/>
            <person name="Ohm R."/>
            <person name="Sun H."/>
            <person name="Tunlid A."/>
            <person name="Henrissat B."/>
            <person name="Grigoriev I.V."/>
            <person name="Hibbett D.S."/>
            <person name="Martin F."/>
        </authorList>
    </citation>
    <scope>NUCLEOTIDE SEQUENCE [LARGE SCALE GENOMIC DNA]</scope>
    <source>
        <strain evidence="3">LaAM-08-1</strain>
    </source>
</reference>